<evidence type="ECO:0000256" key="2">
    <source>
        <dbReference type="ARBA" id="ARBA00023002"/>
    </source>
</evidence>
<protein>
    <submittedName>
        <fullName evidence="4">Uncharacterized protein</fullName>
    </submittedName>
</protein>
<dbReference type="Gene3D" id="3.40.50.720">
    <property type="entry name" value="NAD(P)-binding Rossmann-like Domain"/>
    <property type="match status" value="1"/>
</dbReference>
<dbReference type="Proteomes" id="UP001217754">
    <property type="component" value="Chromosome 1"/>
</dbReference>
<dbReference type="EMBL" id="CP119958">
    <property type="protein sequence ID" value="WFD37292.1"/>
    <property type="molecule type" value="Genomic_DNA"/>
</dbReference>
<proteinExistence type="inferred from homology"/>
<dbReference type="GO" id="GO:0016020">
    <property type="term" value="C:membrane"/>
    <property type="evidence" value="ECO:0007669"/>
    <property type="project" value="TreeGrafter"/>
</dbReference>
<feature type="chain" id="PRO_5042246001" evidence="3">
    <location>
        <begin position="28"/>
        <end position="347"/>
    </location>
</feature>
<dbReference type="PANTHER" id="PTHR44196">
    <property type="entry name" value="DEHYDROGENASE/REDUCTASE SDR FAMILY MEMBER 7B"/>
    <property type="match status" value="1"/>
</dbReference>
<dbReference type="RefSeq" id="XP_060120189.1">
    <property type="nucleotide sequence ID" value="XM_060264206.1"/>
</dbReference>
<gene>
    <name evidence="4" type="ORF">MJAP1_000236</name>
</gene>
<name>A0AAF0EYV5_9BASI</name>
<dbReference type="Pfam" id="PF00106">
    <property type="entry name" value="adh_short"/>
    <property type="match status" value="1"/>
</dbReference>
<keyword evidence="5" id="KW-1185">Reference proteome</keyword>
<feature type="signal peptide" evidence="3">
    <location>
        <begin position="1"/>
        <end position="27"/>
    </location>
</feature>
<keyword evidence="2" id="KW-0560">Oxidoreductase</keyword>
<dbReference type="AlphaFoldDB" id="A0AAF0EYV5"/>
<dbReference type="GO" id="GO:0016491">
    <property type="term" value="F:oxidoreductase activity"/>
    <property type="evidence" value="ECO:0007669"/>
    <property type="project" value="UniProtKB-KW"/>
</dbReference>
<dbReference type="InterPro" id="IPR036291">
    <property type="entry name" value="NAD(P)-bd_dom_sf"/>
</dbReference>
<accession>A0AAF0EYV5</accession>
<dbReference type="PANTHER" id="PTHR44196:SF1">
    <property type="entry name" value="DEHYDROGENASE_REDUCTASE SDR FAMILY MEMBER 7B"/>
    <property type="match status" value="1"/>
</dbReference>
<keyword evidence="3" id="KW-0732">Signal</keyword>
<dbReference type="CDD" id="cd05233">
    <property type="entry name" value="SDR_c"/>
    <property type="match status" value="1"/>
</dbReference>
<evidence type="ECO:0000256" key="1">
    <source>
        <dbReference type="ARBA" id="ARBA00006484"/>
    </source>
</evidence>
<evidence type="ECO:0000313" key="4">
    <source>
        <dbReference type="EMBL" id="WFD37292.1"/>
    </source>
</evidence>
<dbReference type="InterPro" id="IPR002347">
    <property type="entry name" value="SDR_fam"/>
</dbReference>
<organism evidence="4 5">
    <name type="scientific">Malassezia japonica</name>
    <dbReference type="NCBI Taxonomy" id="223818"/>
    <lineage>
        <taxon>Eukaryota</taxon>
        <taxon>Fungi</taxon>
        <taxon>Dikarya</taxon>
        <taxon>Basidiomycota</taxon>
        <taxon>Ustilaginomycotina</taxon>
        <taxon>Malasseziomycetes</taxon>
        <taxon>Malasseziales</taxon>
        <taxon>Malasseziaceae</taxon>
        <taxon>Malassezia</taxon>
    </lineage>
</organism>
<comment type="similarity">
    <text evidence="1">Belongs to the short-chain dehydrogenases/reductases (SDR) family.</text>
</comment>
<evidence type="ECO:0000313" key="5">
    <source>
        <dbReference type="Proteomes" id="UP001217754"/>
    </source>
</evidence>
<reference evidence="4" key="1">
    <citation type="submission" date="2023-03" db="EMBL/GenBank/DDBJ databases">
        <title>Mating type loci evolution in Malassezia.</title>
        <authorList>
            <person name="Coelho M.A."/>
        </authorList>
    </citation>
    <scope>NUCLEOTIDE SEQUENCE</scope>
    <source>
        <strain evidence="4">CBS 9431</strain>
    </source>
</reference>
<evidence type="ECO:0000256" key="3">
    <source>
        <dbReference type="SAM" id="SignalP"/>
    </source>
</evidence>
<dbReference type="GeneID" id="85223885"/>
<dbReference type="SUPFAM" id="SSF51735">
    <property type="entry name" value="NAD(P)-binding Rossmann-fold domains"/>
    <property type="match status" value="1"/>
</dbReference>
<sequence length="347" mass="36768">MGRVEVGSALLGLVVLHLVLRALRTSSKRNKKIAPKHERVVILGASTDDGLGAAFLQQYLERGTRQVVIVGRRLGALEEVRAKVLERTAGKRAESAEVHVFAADCTKSSDVIALRDFVQTTLHGFDTLQVVFGVTSIMPVLGLANVDPKGVNANGEASTRVDPTVDGLDAIANTVQHSCDGNVKGTAIVLGALIPVLQTTSIDPVVVGTGSVAGLIPAPTRAVYCATKAAQHFLLESVALECDSQAGTPVPGTDKRRALVRFLLIAPGPIKNSFVKTYSVDSTTGPRDNRDKALDVNDVVRATLQRVDANGTGIMVLPPAAFVAAMLSKFNLTRGVIAKEAHKLYHY</sequence>